<comment type="caution">
    <text evidence="2">The sequence shown here is derived from an EMBL/GenBank/DDBJ whole genome shotgun (WGS) entry which is preliminary data.</text>
</comment>
<gene>
    <name evidence="2" type="ORF">ISS97_21240</name>
</gene>
<keyword evidence="3" id="KW-1185">Reference proteome</keyword>
<feature type="chain" id="PRO_5047464262" evidence="1">
    <location>
        <begin position="32"/>
        <end position="191"/>
    </location>
</feature>
<dbReference type="RefSeq" id="WP_379984173.1">
    <property type="nucleotide sequence ID" value="NZ_JADIKD010000012.1"/>
</dbReference>
<evidence type="ECO:0000313" key="2">
    <source>
        <dbReference type="EMBL" id="MFK2919799.1"/>
    </source>
</evidence>
<reference evidence="2 3" key="1">
    <citation type="submission" date="2020-10" db="EMBL/GenBank/DDBJ databases">
        <title>Phylogeny of dyella-like bacteria.</title>
        <authorList>
            <person name="Fu J."/>
        </authorList>
    </citation>
    <scope>NUCLEOTIDE SEQUENCE [LARGE SCALE GENOMIC DNA]</scope>
    <source>
        <strain evidence="2 3">BB4</strain>
    </source>
</reference>
<organism evidence="2 3">
    <name type="scientific">Dyella koreensis</name>
    <dbReference type="NCBI Taxonomy" id="311235"/>
    <lineage>
        <taxon>Bacteria</taxon>
        <taxon>Pseudomonadati</taxon>
        <taxon>Pseudomonadota</taxon>
        <taxon>Gammaproteobacteria</taxon>
        <taxon>Lysobacterales</taxon>
        <taxon>Rhodanobacteraceae</taxon>
        <taxon>Dyella</taxon>
    </lineage>
</organism>
<proteinExistence type="predicted"/>
<dbReference type="Proteomes" id="UP001620408">
    <property type="component" value="Unassembled WGS sequence"/>
</dbReference>
<accession>A0ABW8KA82</accession>
<protein>
    <submittedName>
        <fullName evidence="2">Uncharacterized protein</fullName>
    </submittedName>
</protein>
<sequence length="191" mass="19630">MKALLSPTRPRVILVCLLTAVAGLAARSAHAHDFVFSEGGAAPTEGIGDASEVAQWSPVNANRLDETRGGFDLGNGLVASLGIDRAVYINGALVTSTKIDIPDIAHITTAQANALASASGATTVVQNGPGNSFDPSALSHTIAATVVQNTLNNQNISTVTTMNISVNNLSMFRGLNLQQSLQSVAANPLGR</sequence>
<evidence type="ECO:0000313" key="3">
    <source>
        <dbReference type="Proteomes" id="UP001620408"/>
    </source>
</evidence>
<evidence type="ECO:0000256" key="1">
    <source>
        <dbReference type="SAM" id="SignalP"/>
    </source>
</evidence>
<feature type="signal peptide" evidence="1">
    <location>
        <begin position="1"/>
        <end position="31"/>
    </location>
</feature>
<dbReference type="EMBL" id="JADIKD010000012">
    <property type="protein sequence ID" value="MFK2919799.1"/>
    <property type="molecule type" value="Genomic_DNA"/>
</dbReference>
<name>A0ABW8KA82_9GAMM</name>
<keyword evidence="1" id="KW-0732">Signal</keyword>